<reference evidence="1" key="1">
    <citation type="submission" date="2025-08" db="UniProtKB">
        <authorList>
            <consortium name="Ensembl"/>
        </authorList>
    </citation>
    <scope>IDENTIFICATION</scope>
</reference>
<keyword evidence="2" id="KW-1185">Reference proteome</keyword>
<dbReference type="GeneTree" id="ENSGT00910000147198"/>
<organism evidence="1 2">
    <name type="scientific">Cercocebus atys</name>
    <name type="common">Sooty mangabey</name>
    <name type="synonym">Cercocebus torquatus atys</name>
    <dbReference type="NCBI Taxonomy" id="9531"/>
    <lineage>
        <taxon>Eukaryota</taxon>
        <taxon>Metazoa</taxon>
        <taxon>Chordata</taxon>
        <taxon>Craniata</taxon>
        <taxon>Vertebrata</taxon>
        <taxon>Euteleostomi</taxon>
        <taxon>Mammalia</taxon>
        <taxon>Eutheria</taxon>
        <taxon>Euarchontoglires</taxon>
        <taxon>Primates</taxon>
        <taxon>Haplorrhini</taxon>
        <taxon>Catarrhini</taxon>
        <taxon>Cercopithecidae</taxon>
        <taxon>Cercopithecinae</taxon>
        <taxon>Cercocebus</taxon>
    </lineage>
</organism>
<reference evidence="1" key="2">
    <citation type="submission" date="2025-09" db="UniProtKB">
        <authorList>
            <consortium name="Ensembl"/>
        </authorList>
    </citation>
    <scope>IDENTIFICATION</scope>
</reference>
<evidence type="ECO:0000313" key="1">
    <source>
        <dbReference type="Ensembl" id="ENSCATP00000038731.1"/>
    </source>
</evidence>
<protein>
    <submittedName>
        <fullName evidence="1">Uncharacterized protein</fullName>
    </submittedName>
</protein>
<evidence type="ECO:0000313" key="2">
    <source>
        <dbReference type="Proteomes" id="UP000233060"/>
    </source>
</evidence>
<name>A0A2K5NN27_CERAT</name>
<dbReference type="Ensembl" id="ENSCATT00000063038.1">
    <property type="protein sequence ID" value="ENSCATP00000038731.1"/>
    <property type="gene ID" value="ENSCATG00000042038.1"/>
</dbReference>
<dbReference type="Proteomes" id="UP000233060">
    <property type="component" value="Unassembled WGS sequence"/>
</dbReference>
<accession>A0A2K5NN27</accession>
<proteinExistence type="predicted"/>
<sequence length="77" mass="9153">MLGRTERENKILEIVLSRRRQSEKTKCLLDLSTYRLQDIPYENPKNDKKSVSMQILKDEIKAHNDSESVLDLLYSEW</sequence>
<dbReference type="OMA" id="PENDVYM"/>
<dbReference type="AlphaFoldDB" id="A0A2K5NN27"/>